<accession>A0A183LZ65</accession>
<dbReference type="EMBL" id="UZAI01004170">
    <property type="protein sequence ID" value="VDO84740.1"/>
    <property type="molecule type" value="Genomic_DNA"/>
</dbReference>
<dbReference type="InterPro" id="IPR013087">
    <property type="entry name" value="Znf_C2H2_type"/>
</dbReference>
<dbReference type="InterPro" id="IPR036236">
    <property type="entry name" value="Znf_C2H2_sf"/>
</dbReference>
<name>A0A183LZ65_9TREM</name>
<dbReference type="SMART" id="SM00355">
    <property type="entry name" value="ZnF_C2H2"/>
    <property type="match status" value="1"/>
</dbReference>
<sequence length="84" mass="9673">MKVAHQGVTFPCDECSKIFSSNGALCRHLQSVHQGNDFFDSIFICKFFSGFNVVILPCSLILFVFYYIFSTLLPYDLRMYSIIQ</sequence>
<dbReference type="PROSITE" id="PS00028">
    <property type="entry name" value="ZINC_FINGER_C2H2_1"/>
    <property type="match status" value="1"/>
</dbReference>
<dbReference type="SUPFAM" id="SSF57667">
    <property type="entry name" value="beta-beta-alpha zinc fingers"/>
    <property type="match status" value="1"/>
</dbReference>
<evidence type="ECO:0000313" key="1">
    <source>
        <dbReference type="EMBL" id="VDO84740.1"/>
    </source>
</evidence>
<dbReference type="Pfam" id="PF00096">
    <property type="entry name" value="zf-C2H2"/>
    <property type="match status" value="1"/>
</dbReference>
<keyword evidence="2" id="KW-1185">Reference proteome</keyword>
<dbReference type="PROSITE" id="PS50157">
    <property type="entry name" value="ZINC_FINGER_C2H2_2"/>
    <property type="match status" value="1"/>
</dbReference>
<organism evidence="1 2">
    <name type="scientific">Schistosoma margrebowiei</name>
    <dbReference type="NCBI Taxonomy" id="48269"/>
    <lineage>
        <taxon>Eukaryota</taxon>
        <taxon>Metazoa</taxon>
        <taxon>Spiralia</taxon>
        <taxon>Lophotrochozoa</taxon>
        <taxon>Platyhelminthes</taxon>
        <taxon>Trematoda</taxon>
        <taxon>Digenea</taxon>
        <taxon>Strigeidida</taxon>
        <taxon>Schistosomatoidea</taxon>
        <taxon>Schistosomatidae</taxon>
        <taxon>Schistosoma</taxon>
    </lineage>
</organism>
<reference evidence="1 2" key="1">
    <citation type="submission" date="2018-11" db="EMBL/GenBank/DDBJ databases">
        <authorList>
            <consortium name="Pathogen Informatics"/>
        </authorList>
    </citation>
    <scope>NUCLEOTIDE SEQUENCE [LARGE SCALE GENOMIC DNA]</scope>
    <source>
        <strain evidence="1 2">Zambia</strain>
    </source>
</reference>
<evidence type="ECO:0000313" key="2">
    <source>
        <dbReference type="Proteomes" id="UP000277204"/>
    </source>
</evidence>
<proteinExistence type="predicted"/>
<dbReference type="Gene3D" id="3.30.160.60">
    <property type="entry name" value="Classic Zinc Finger"/>
    <property type="match status" value="1"/>
</dbReference>
<dbReference type="Proteomes" id="UP000277204">
    <property type="component" value="Unassembled WGS sequence"/>
</dbReference>
<gene>
    <name evidence="1" type="ORF">SMRZ_LOCUS9090</name>
</gene>
<protein>
    <submittedName>
        <fullName evidence="1">Uncharacterized protein</fullName>
    </submittedName>
</protein>
<dbReference type="AlphaFoldDB" id="A0A183LZ65"/>